<evidence type="ECO:0000313" key="2">
    <source>
        <dbReference type="Proteomes" id="UP000294530"/>
    </source>
</evidence>
<organism evidence="1 2">
    <name type="scientific">Bremia lactucae</name>
    <name type="common">Lettuce downy mildew</name>
    <dbReference type="NCBI Taxonomy" id="4779"/>
    <lineage>
        <taxon>Eukaryota</taxon>
        <taxon>Sar</taxon>
        <taxon>Stramenopiles</taxon>
        <taxon>Oomycota</taxon>
        <taxon>Peronosporomycetes</taxon>
        <taxon>Peronosporales</taxon>
        <taxon>Peronosporaceae</taxon>
        <taxon>Bremia</taxon>
    </lineage>
</organism>
<name>A0A976IK77_BRELC</name>
<gene>
    <name evidence="1" type="ORF">CCR75_008716</name>
</gene>
<reference evidence="1 2" key="1">
    <citation type="journal article" date="2021" name="Genome Biol.">
        <title>AFLAP: assembly-free linkage analysis pipeline using k-mers from genome sequencing data.</title>
        <authorList>
            <person name="Fletcher K."/>
            <person name="Zhang L."/>
            <person name="Gil J."/>
            <person name="Han R."/>
            <person name="Cavanaugh K."/>
            <person name="Michelmore R."/>
        </authorList>
    </citation>
    <scope>NUCLEOTIDE SEQUENCE [LARGE SCALE GENOMIC DNA]</scope>
    <source>
        <strain evidence="1 2">SF5</strain>
    </source>
</reference>
<dbReference type="KEGG" id="blac:94352437"/>
<dbReference type="EMBL" id="SHOA02000001">
    <property type="protein sequence ID" value="TDH73319.1"/>
    <property type="molecule type" value="Genomic_DNA"/>
</dbReference>
<dbReference type="AlphaFoldDB" id="A0A976IK77"/>
<dbReference type="Proteomes" id="UP000294530">
    <property type="component" value="Unassembled WGS sequence"/>
</dbReference>
<dbReference type="GeneID" id="94352437"/>
<evidence type="ECO:0000313" key="1">
    <source>
        <dbReference type="EMBL" id="TDH73319.1"/>
    </source>
</evidence>
<dbReference type="OrthoDB" id="159515at2759"/>
<protein>
    <submittedName>
        <fullName evidence="1">Uncharacterized protein</fullName>
    </submittedName>
</protein>
<dbReference type="RefSeq" id="XP_067822817.1">
    <property type="nucleotide sequence ID" value="XM_067966766.1"/>
</dbReference>
<proteinExistence type="predicted"/>
<accession>A0A976IK77</accession>
<comment type="caution">
    <text evidence="1">The sequence shown here is derived from an EMBL/GenBank/DDBJ whole genome shotgun (WGS) entry which is preliminary data.</text>
</comment>
<sequence>MKRNFGSLNLVALDLSSPFQKGAESAEHSLSDRFSAINPSAEDCSMDPDASDCSGDENVGFPMERLSADMQSASELLRVEDIDLHDTMPELTLPVRSRTPPPHNKKCDAQASSVLYPSVTELSHDLHDYHHVELNALRCLNLKVMLSNTKLNYSCPGVNGRTKAALLPIHHPSLQSA</sequence>
<keyword evidence="2" id="KW-1185">Reference proteome</keyword>